<feature type="non-terminal residue" evidence="1">
    <location>
        <position position="1"/>
    </location>
</feature>
<evidence type="ECO:0000313" key="1">
    <source>
        <dbReference type="EMBL" id="KAK3498748.1"/>
    </source>
</evidence>
<sequence>TCALNKDKGEFEVKRQTLTDEEISDGITRESDDDDGVLHEDAVEIRNTSELLHKGTMRQV</sequence>
<evidence type="ECO:0000313" key="2">
    <source>
        <dbReference type="Proteomes" id="UP001285908"/>
    </source>
</evidence>
<reference evidence="1 2" key="1">
    <citation type="journal article" date="2023" name="Mol. Phylogenet. Evol.">
        <title>Genome-scale phylogeny and comparative genomics of the fungal order Sordariales.</title>
        <authorList>
            <person name="Hensen N."/>
            <person name="Bonometti L."/>
            <person name="Westerberg I."/>
            <person name="Brannstrom I.O."/>
            <person name="Guillou S."/>
            <person name="Cros-Aarteil S."/>
            <person name="Calhoun S."/>
            <person name="Haridas S."/>
            <person name="Kuo A."/>
            <person name="Mondo S."/>
            <person name="Pangilinan J."/>
            <person name="Riley R."/>
            <person name="LaButti K."/>
            <person name="Andreopoulos B."/>
            <person name="Lipzen A."/>
            <person name="Chen C."/>
            <person name="Yan M."/>
            <person name="Daum C."/>
            <person name="Ng V."/>
            <person name="Clum A."/>
            <person name="Steindorff A."/>
            <person name="Ohm R.A."/>
            <person name="Martin F."/>
            <person name="Silar P."/>
            <person name="Natvig D.O."/>
            <person name="Lalanne C."/>
            <person name="Gautier V."/>
            <person name="Ament-Velasquez S.L."/>
            <person name="Kruys A."/>
            <person name="Hutchinson M.I."/>
            <person name="Powell A.J."/>
            <person name="Barry K."/>
            <person name="Miller A.N."/>
            <person name="Grigoriev I.V."/>
            <person name="Debuchy R."/>
            <person name="Gladieux P."/>
            <person name="Hiltunen Thoren M."/>
            <person name="Johannesson H."/>
        </authorList>
    </citation>
    <scope>NUCLEOTIDE SEQUENCE [LARGE SCALE GENOMIC DNA]</scope>
    <source>
        <strain evidence="1 2">FGSC 10403</strain>
    </source>
</reference>
<accession>A0AAJ0IEB0</accession>
<gene>
    <name evidence="1" type="ORF">B0T23DRAFT_290337</name>
</gene>
<feature type="non-terminal residue" evidence="1">
    <location>
        <position position="60"/>
    </location>
</feature>
<dbReference type="RefSeq" id="XP_062696381.1">
    <property type="nucleotide sequence ID" value="XM_062834271.1"/>
</dbReference>
<protein>
    <submittedName>
        <fullName evidence="1">Uncharacterized protein</fullName>
    </submittedName>
</protein>
<dbReference type="AlphaFoldDB" id="A0AAJ0IEB0"/>
<organism evidence="1 2">
    <name type="scientific">Neurospora hispaniola</name>
    <dbReference type="NCBI Taxonomy" id="588809"/>
    <lineage>
        <taxon>Eukaryota</taxon>
        <taxon>Fungi</taxon>
        <taxon>Dikarya</taxon>
        <taxon>Ascomycota</taxon>
        <taxon>Pezizomycotina</taxon>
        <taxon>Sordariomycetes</taxon>
        <taxon>Sordariomycetidae</taxon>
        <taxon>Sordariales</taxon>
        <taxon>Sordariaceae</taxon>
        <taxon>Neurospora</taxon>
    </lineage>
</organism>
<keyword evidence="2" id="KW-1185">Reference proteome</keyword>
<proteinExistence type="predicted"/>
<name>A0AAJ0IEB0_9PEZI</name>
<comment type="caution">
    <text evidence="1">The sequence shown here is derived from an EMBL/GenBank/DDBJ whole genome shotgun (WGS) entry which is preliminary data.</text>
</comment>
<dbReference type="GeneID" id="87871893"/>
<dbReference type="Proteomes" id="UP001285908">
    <property type="component" value="Unassembled WGS sequence"/>
</dbReference>
<dbReference type="EMBL" id="JAULSX010000001">
    <property type="protein sequence ID" value="KAK3498748.1"/>
    <property type="molecule type" value="Genomic_DNA"/>
</dbReference>